<dbReference type="Gene3D" id="3.10.129.10">
    <property type="entry name" value="Hotdog Thioesterase"/>
    <property type="match status" value="1"/>
</dbReference>
<dbReference type="EMBL" id="WUBS01000006">
    <property type="protein sequence ID" value="NDL63077.1"/>
    <property type="molecule type" value="Genomic_DNA"/>
</dbReference>
<comment type="similarity">
    <text evidence="1">Belongs to the thioesterase PaaI family.</text>
</comment>
<reference evidence="4 5" key="2">
    <citation type="submission" date="2020-02" db="EMBL/GenBank/DDBJ databases">
        <title>The new genus of Enterobacteriales.</title>
        <authorList>
            <person name="Kim I.S."/>
        </authorList>
    </citation>
    <scope>NUCLEOTIDE SEQUENCE [LARGE SCALE GENOMIC DNA]</scope>
    <source>
        <strain evidence="4 5">SAP-6</strain>
    </source>
</reference>
<dbReference type="InterPro" id="IPR006683">
    <property type="entry name" value="Thioestr_dom"/>
</dbReference>
<organism evidence="4 5">
    <name type="scientific">Acerihabitans arboris</name>
    <dbReference type="NCBI Taxonomy" id="2691583"/>
    <lineage>
        <taxon>Bacteria</taxon>
        <taxon>Pseudomonadati</taxon>
        <taxon>Pseudomonadota</taxon>
        <taxon>Gammaproteobacteria</taxon>
        <taxon>Enterobacterales</taxon>
        <taxon>Pectobacteriaceae</taxon>
        <taxon>Acerihabitans</taxon>
    </lineage>
</organism>
<evidence type="ECO:0000259" key="3">
    <source>
        <dbReference type="Pfam" id="PF03061"/>
    </source>
</evidence>
<keyword evidence="5" id="KW-1185">Reference proteome</keyword>
<dbReference type="InterPro" id="IPR003736">
    <property type="entry name" value="PAAI_dom"/>
</dbReference>
<evidence type="ECO:0000313" key="5">
    <source>
        <dbReference type="Proteomes" id="UP000461443"/>
    </source>
</evidence>
<proteinExistence type="inferred from homology"/>
<feature type="domain" description="Thioesterase" evidence="3">
    <location>
        <begin position="50"/>
        <end position="125"/>
    </location>
</feature>
<dbReference type="Pfam" id="PF03061">
    <property type="entry name" value="4HBT"/>
    <property type="match status" value="1"/>
</dbReference>
<keyword evidence="2" id="KW-0378">Hydrolase</keyword>
<dbReference type="GO" id="GO:0005829">
    <property type="term" value="C:cytosol"/>
    <property type="evidence" value="ECO:0007669"/>
    <property type="project" value="TreeGrafter"/>
</dbReference>
<dbReference type="PANTHER" id="PTHR43240">
    <property type="entry name" value="1,4-DIHYDROXY-2-NAPHTHOYL-COA THIOESTERASE 1"/>
    <property type="match status" value="1"/>
</dbReference>
<dbReference type="AlphaFoldDB" id="A0A845SIH9"/>
<dbReference type="SUPFAM" id="SSF54637">
    <property type="entry name" value="Thioesterase/thiol ester dehydrase-isomerase"/>
    <property type="match status" value="1"/>
</dbReference>
<evidence type="ECO:0000313" key="4">
    <source>
        <dbReference type="EMBL" id="NDL63077.1"/>
    </source>
</evidence>
<dbReference type="Proteomes" id="UP000461443">
    <property type="component" value="Unassembled WGS sequence"/>
</dbReference>
<name>A0A845SIH9_9GAMM</name>
<dbReference type="InterPro" id="IPR029069">
    <property type="entry name" value="HotDog_dom_sf"/>
</dbReference>
<protein>
    <submittedName>
        <fullName evidence="4">Hotdog fold thioesterase</fullName>
    </submittedName>
</protein>
<dbReference type="FunFam" id="3.10.129.10:FF:000002">
    <property type="entry name" value="1,4-dihydroxy-2-naphthoyl-CoA hydrolase"/>
    <property type="match status" value="1"/>
</dbReference>
<dbReference type="RefSeq" id="WP_162365793.1">
    <property type="nucleotide sequence ID" value="NZ_WUBS01000006.1"/>
</dbReference>
<evidence type="ECO:0000256" key="1">
    <source>
        <dbReference type="ARBA" id="ARBA00008324"/>
    </source>
</evidence>
<evidence type="ECO:0000256" key="2">
    <source>
        <dbReference type="ARBA" id="ARBA00022801"/>
    </source>
</evidence>
<reference evidence="4 5" key="1">
    <citation type="submission" date="2019-12" db="EMBL/GenBank/DDBJ databases">
        <authorList>
            <person name="Lee S.D."/>
        </authorList>
    </citation>
    <scope>NUCLEOTIDE SEQUENCE [LARGE SCALE GENOMIC DNA]</scope>
    <source>
        <strain evidence="4 5">SAP-6</strain>
    </source>
</reference>
<dbReference type="NCBIfam" id="TIGR00369">
    <property type="entry name" value="unchar_dom_1"/>
    <property type="match status" value="1"/>
</dbReference>
<accession>A0A845SIH9</accession>
<gene>
    <name evidence="4" type="ORF">GRH90_09995</name>
</gene>
<comment type="caution">
    <text evidence="4">The sequence shown here is derived from an EMBL/GenBank/DDBJ whole genome shotgun (WGS) entry which is preliminary data.</text>
</comment>
<dbReference type="CDD" id="cd03443">
    <property type="entry name" value="PaaI_thioesterase"/>
    <property type="match status" value="1"/>
</dbReference>
<sequence length="140" mass="15309">MIWNRPTSLDALNRQSEGTLAAHLGMVYTRIGDDELEAVMPVDERTRQPFGLLHGGASVALAETLGSVAGYLCTKNEEMVVGLDINANHLRPVTDGEVRAVCRSIHLGNTHQVWDIRIYDGRGKISCICRLTTVVLRPAA</sequence>
<dbReference type="PANTHER" id="PTHR43240:SF5">
    <property type="entry name" value="1,4-DIHYDROXY-2-NAPHTHOYL-COA THIOESTERASE 1"/>
    <property type="match status" value="1"/>
</dbReference>
<dbReference type="GO" id="GO:0061522">
    <property type="term" value="F:1,4-dihydroxy-2-naphthoyl-CoA thioesterase activity"/>
    <property type="evidence" value="ECO:0007669"/>
    <property type="project" value="TreeGrafter"/>
</dbReference>